<feature type="non-terminal residue" evidence="5">
    <location>
        <position position="1"/>
    </location>
</feature>
<accession>T1A0R8</accession>
<dbReference type="Gene3D" id="3.40.50.2300">
    <property type="match status" value="2"/>
</dbReference>
<protein>
    <submittedName>
        <fullName evidence="5">LacI family transcription regulator</fullName>
    </submittedName>
</protein>
<dbReference type="PROSITE" id="PS50932">
    <property type="entry name" value="HTH_LACI_2"/>
    <property type="match status" value="1"/>
</dbReference>
<evidence type="ECO:0000256" key="2">
    <source>
        <dbReference type="ARBA" id="ARBA00023125"/>
    </source>
</evidence>
<dbReference type="CDD" id="cd01392">
    <property type="entry name" value="HTH_LacI"/>
    <property type="match status" value="1"/>
</dbReference>
<sequence>LTMADLARLAGTSKITVSRALADSSLVNAHTRERIQILAREQGYKLNISARNLRLRHSRTVGVIVEMRPSDARPMLDPYPLNLLGGITQALTTAGYSVLLTTRQDANATAIHAADGLILLGQGVHQDAVRRFDKLGLPMVVWGARASNDNHVVVGSDNRQGGQLVAEHFVRVGRRYPVFVGPPGHPEILDRLNGFVDALARKGIKPLLMRRDDFTMAAGMDAVRSLVARGAKFDSIFASSDLLAVGAISALKDLGLDVPKGVSIVGYDDTPLGATFLPNISTVRQDWQAGGVLLAKKVLDLIEGRPAQTETLPVELILRAT</sequence>
<dbReference type="InterPro" id="IPR010982">
    <property type="entry name" value="Lambda_DNA-bd_dom_sf"/>
</dbReference>
<dbReference type="Pfam" id="PF00356">
    <property type="entry name" value="LacI"/>
    <property type="match status" value="1"/>
</dbReference>
<evidence type="ECO:0000256" key="1">
    <source>
        <dbReference type="ARBA" id="ARBA00023015"/>
    </source>
</evidence>
<comment type="caution">
    <text evidence="5">The sequence shown here is derived from an EMBL/GenBank/DDBJ whole genome shotgun (WGS) entry which is preliminary data.</text>
</comment>
<dbReference type="AlphaFoldDB" id="T1A0R8"/>
<keyword evidence="1" id="KW-0805">Transcription regulation</keyword>
<proteinExistence type="predicted"/>
<dbReference type="InterPro" id="IPR028082">
    <property type="entry name" value="Peripla_BP_I"/>
</dbReference>
<keyword evidence="2" id="KW-0238">DNA-binding</keyword>
<dbReference type="CDD" id="cd06295">
    <property type="entry name" value="PBP1_CelR"/>
    <property type="match status" value="1"/>
</dbReference>
<organism evidence="5">
    <name type="scientific">mine drainage metagenome</name>
    <dbReference type="NCBI Taxonomy" id="410659"/>
    <lineage>
        <taxon>unclassified sequences</taxon>
        <taxon>metagenomes</taxon>
        <taxon>ecological metagenomes</taxon>
    </lineage>
</organism>
<dbReference type="InterPro" id="IPR046335">
    <property type="entry name" value="LacI/GalR-like_sensor"/>
</dbReference>
<dbReference type="InterPro" id="IPR000843">
    <property type="entry name" value="HTH_LacI"/>
</dbReference>
<dbReference type="SUPFAM" id="SSF47413">
    <property type="entry name" value="lambda repressor-like DNA-binding domains"/>
    <property type="match status" value="1"/>
</dbReference>
<reference evidence="5" key="2">
    <citation type="journal article" date="2014" name="ISME J.">
        <title>Microbial stratification in low pH oxic and suboxic macroscopic growths along an acid mine drainage.</title>
        <authorList>
            <person name="Mendez-Garcia C."/>
            <person name="Mesa V."/>
            <person name="Sprenger R.R."/>
            <person name="Richter M."/>
            <person name="Diez M.S."/>
            <person name="Solano J."/>
            <person name="Bargiela R."/>
            <person name="Golyshina O.V."/>
            <person name="Manteca A."/>
            <person name="Ramos J.L."/>
            <person name="Gallego J.R."/>
            <person name="Llorente I."/>
            <person name="Martins Dos Santos V.A."/>
            <person name="Jensen O.N."/>
            <person name="Pelaez A.I."/>
            <person name="Sanchez J."/>
            <person name="Ferrer M."/>
        </authorList>
    </citation>
    <scope>NUCLEOTIDE SEQUENCE</scope>
</reference>
<dbReference type="GO" id="GO:0000976">
    <property type="term" value="F:transcription cis-regulatory region binding"/>
    <property type="evidence" value="ECO:0007669"/>
    <property type="project" value="TreeGrafter"/>
</dbReference>
<reference evidence="5" key="1">
    <citation type="submission" date="2013-08" db="EMBL/GenBank/DDBJ databases">
        <authorList>
            <person name="Mendez C."/>
            <person name="Richter M."/>
            <person name="Ferrer M."/>
            <person name="Sanchez J."/>
        </authorList>
    </citation>
    <scope>NUCLEOTIDE SEQUENCE</scope>
</reference>
<dbReference type="Gene3D" id="1.10.260.40">
    <property type="entry name" value="lambda repressor-like DNA-binding domains"/>
    <property type="match status" value="1"/>
</dbReference>
<dbReference type="Pfam" id="PF13377">
    <property type="entry name" value="Peripla_BP_3"/>
    <property type="match status" value="1"/>
</dbReference>
<name>T1A0R8_9ZZZZ</name>
<keyword evidence="3" id="KW-0804">Transcription</keyword>
<gene>
    <name evidence="5" type="ORF">B1A_18591</name>
</gene>
<feature type="domain" description="HTH lacI-type" evidence="4">
    <location>
        <begin position="1"/>
        <end position="55"/>
    </location>
</feature>
<evidence type="ECO:0000259" key="4">
    <source>
        <dbReference type="PROSITE" id="PS50932"/>
    </source>
</evidence>
<evidence type="ECO:0000313" key="5">
    <source>
        <dbReference type="EMBL" id="EQD34674.1"/>
    </source>
</evidence>
<dbReference type="EMBL" id="AUZX01013724">
    <property type="protein sequence ID" value="EQD34674.1"/>
    <property type="molecule type" value="Genomic_DNA"/>
</dbReference>
<evidence type="ECO:0000256" key="3">
    <source>
        <dbReference type="ARBA" id="ARBA00023163"/>
    </source>
</evidence>
<dbReference type="GO" id="GO:0003700">
    <property type="term" value="F:DNA-binding transcription factor activity"/>
    <property type="evidence" value="ECO:0007669"/>
    <property type="project" value="TreeGrafter"/>
</dbReference>
<dbReference type="SMART" id="SM00354">
    <property type="entry name" value="HTH_LACI"/>
    <property type="match status" value="1"/>
</dbReference>
<dbReference type="SUPFAM" id="SSF53822">
    <property type="entry name" value="Periplasmic binding protein-like I"/>
    <property type="match status" value="1"/>
</dbReference>
<dbReference type="PANTHER" id="PTHR30146">
    <property type="entry name" value="LACI-RELATED TRANSCRIPTIONAL REPRESSOR"/>
    <property type="match status" value="1"/>
</dbReference>
<dbReference type="PANTHER" id="PTHR30146:SF120">
    <property type="entry name" value="ALANINE RACEMASE"/>
    <property type="match status" value="1"/>
</dbReference>